<dbReference type="InterPro" id="IPR050796">
    <property type="entry name" value="SCF_F-box_component"/>
</dbReference>
<reference evidence="2" key="1">
    <citation type="journal article" date="2023" name="bioRxiv">
        <title>Improved chromosome-level genome assembly for marigold (Tagetes erecta).</title>
        <authorList>
            <person name="Jiang F."/>
            <person name="Yuan L."/>
            <person name="Wang S."/>
            <person name="Wang H."/>
            <person name="Xu D."/>
            <person name="Wang A."/>
            <person name="Fan W."/>
        </authorList>
    </citation>
    <scope>NUCLEOTIDE SEQUENCE</scope>
    <source>
        <strain evidence="2">WSJ</strain>
        <tissue evidence="2">Leaf</tissue>
    </source>
</reference>
<dbReference type="Proteomes" id="UP001229421">
    <property type="component" value="Unassembled WGS sequence"/>
</dbReference>
<accession>A0AAD8JPS4</accession>
<sequence>MSTYLPFDTQVEIIKRVFRVKSLIRFRSVSKQWKSLIDSSKFISHHNVNQPHPHHILVRYKCKPYNVASEYRYVSIVDDDSFPQHKFSPSVTSIVNQLNDDSFILCSSHGLVCLYGYSRDRKNMIVVWNPTIRKSVGIELPYKPDAVGFGVCPKTSDPKIVTITFLCDVDTVKWIGMVSTLGCGGWRSVSLDLPKSLKFKRSEAVVDGVIYWVASNDMSQDMIISFDLTSEEFGKVDVSDSLLHPRIQLSVFKHKDPESLVLVSYDDRALDCDAWMMIKSEGPKYLCTKLFSHKFWSIDGTAGIMGFRENGEPIRQRLYMPDDDDVEDDLYTSLEAYEPSTQHIKDLGFEEGYYSFMMASYTETLFLLNHSESIIQ</sequence>
<dbReference type="PANTHER" id="PTHR31672:SF10">
    <property type="entry name" value="F-BOX DOMAIN-CONTAINING PROTEIN"/>
    <property type="match status" value="1"/>
</dbReference>
<feature type="domain" description="F-box" evidence="1">
    <location>
        <begin position="5"/>
        <end position="46"/>
    </location>
</feature>
<dbReference type="PANTHER" id="PTHR31672">
    <property type="entry name" value="BNACNNG10540D PROTEIN"/>
    <property type="match status" value="1"/>
</dbReference>
<comment type="caution">
    <text evidence="2">The sequence shown here is derived from an EMBL/GenBank/DDBJ whole genome shotgun (WGS) entry which is preliminary data.</text>
</comment>
<dbReference type="NCBIfam" id="TIGR01640">
    <property type="entry name" value="F_box_assoc_1"/>
    <property type="match status" value="1"/>
</dbReference>
<name>A0AAD8JPS4_TARER</name>
<evidence type="ECO:0000313" key="3">
    <source>
        <dbReference type="Proteomes" id="UP001229421"/>
    </source>
</evidence>
<dbReference type="InterPro" id="IPR036047">
    <property type="entry name" value="F-box-like_dom_sf"/>
</dbReference>
<keyword evidence="3" id="KW-1185">Reference proteome</keyword>
<dbReference type="SMART" id="SM00256">
    <property type="entry name" value="FBOX"/>
    <property type="match status" value="1"/>
</dbReference>
<organism evidence="2 3">
    <name type="scientific">Tagetes erecta</name>
    <name type="common">African marigold</name>
    <dbReference type="NCBI Taxonomy" id="13708"/>
    <lineage>
        <taxon>Eukaryota</taxon>
        <taxon>Viridiplantae</taxon>
        <taxon>Streptophyta</taxon>
        <taxon>Embryophyta</taxon>
        <taxon>Tracheophyta</taxon>
        <taxon>Spermatophyta</taxon>
        <taxon>Magnoliopsida</taxon>
        <taxon>eudicotyledons</taxon>
        <taxon>Gunneridae</taxon>
        <taxon>Pentapetalae</taxon>
        <taxon>asterids</taxon>
        <taxon>campanulids</taxon>
        <taxon>Asterales</taxon>
        <taxon>Asteraceae</taxon>
        <taxon>Asteroideae</taxon>
        <taxon>Heliantheae alliance</taxon>
        <taxon>Tageteae</taxon>
        <taxon>Tagetes</taxon>
    </lineage>
</organism>
<dbReference type="Pfam" id="PF00646">
    <property type="entry name" value="F-box"/>
    <property type="match status" value="1"/>
</dbReference>
<dbReference type="AlphaFoldDB" id="A0AAD8JPS4"/>
<evidence type="ECO:0000259" key="1">
    <source>
        <dbReference type="SMART" id="SM00256"/>
    </source>
</evidence>
<dbReference type="SUPFAM" id="SSF81383">
    <property type="entry name" value="F-box domain"/>
    <property type="match status" value="1"/>
</dbReference>
<evidence type="ECO:0000313" key="2">
    <source>
        <dbReference type="EMBL" id="KAK1408440.1"/>
    </source>
</evidence>
<proteinExistence type="predicted"/>
<dbReference type="Pfam" id="PF08268">
    <property type="entry name" value="FBA_3"/>
    <property type="match status" value="1"/>
</dbReference>
<dbReference type="EMBL" id="JAUHHV010000011">
    <property type="protein sequence ID" value="KAK1408440.1"/>
    <property type="molecule type" value="Genomic_DNA"/>
</dbReference>
<dbReference type="InterPro" id="IPR013187">
    <property type="entry name" value="F-box-assoc_dom_typ3"/>
</dbReference>
<dbReference type="InterPro" id="IPR001810">
    <property type="entry name" value="F-box_dom"/>
</dbReference>
<protein>
    <recommendedName>
        <fullName evidence="1">F-box domain-containing protein</fullName>
    </recommendedName>
</protein>
<gene>
    <name evidence="2" type="ORF">QVD17_40216</name>
</gene>
<dbReference type="InterPro" id="IPR017451">
    <property type="entry name" value="F-box-assoc_interact_dom"/>
</dbReference>